<reference evidence="2" key="1">
    <citation type="submission" date="2020-11" db="EMBL/GenBank/DDBJ databases">
        <authorList>
            <person name="Tran Van P."/>
        </authorList>
    </citation>
    <scope>NUCLEOTIDE SEQUENCE</scope>
</reference>
<gene>
    <name evidence="2" type="ORF">TCEB3V08_LOCUS12827</name>
</gene>
<evidence type="ECO:0000256" key="1">
    <source>
        <dbReference type="SAM" id="MobiDB-lite"/>
    </source>
</evidence>
<feature type="compositionally biased region" description="Polar residues" evidence="1">
    <location>
        <begin position="48"/>
        <end position="62"/>
    </location>
</feature>
<name>A0A7R9DLE1_TIMCR</name>
<dbReference type="EMBL" id="OC329207">
    <property type="protein sequence ID" value="CAD7416898.1"/>
    <property type="molecule type" value="Genomic_DNA"/>
</dbReference>
<accession>A0A7R9DLE1</accession>
<sequence>MRQTSPLYGNSLRTPSAYKGSRCACPRGMATRATAPYSPPMHTRPGHSRNSPRATATISVSPRSARPEITPRQSLYLQNLVQYESLATCKIMACDLAR</sequence>
<protein>
    <submittedName>
        <fullName evidence="2">Uncharacterized protein</fullName>
    </submittedName>
</protein>
<feature type="region of interest" description="Disordered" evidence="1">
    <location>
        <begin position="33"/>
        <end position="66"/>
    </location>
</feature>
<proteinExistence type="predicted"/>
<evidence type="ECO:0000313" key="2">
    <source>
        <dbReference type="EMBL" id="CAD7416898.1"/>
    </source>
</evidence>
<organism evidence="2">
    <name type="scientific">Timema cristinae</name>
    <name type="common">Walking stick</name>
    <dbReference type="NCBI Taxonomy" id="61476"/>
    <lineage>
        <taxon>Eukaryota</taxon>
        <taxon>Metazoa</taxon>
        <taxon>Ecdysozoa</taxon>
        <taxon>Arthropoda</taxon>
        <taxon>Hexapoda</taxon>
        <taxon>Insecta</taxon>
        <taxon>Pterygota</taxon>
        <taxon>Neoptera</taxon>
        <taxon>Polyneoptera</taxon>
        <taxon>Phasmatodea</taxon>
        <taxon>Timematodea</taxon>
        <taxon>Timematoidea</taxon>
        <taxon>Timematidae</taxon>
        <taxon>Timema</taxon>
    </lineage>
</organism>
<dbReference type="AlphaFoldDB" id="A0A7R9DLE1"/>